<name>A0A1I5H2U8_9PSEU</name>
<dbReference type="GO" id="GO:0046872">
    <property type="term" value="F:metal ion binding"/>
    <property type="evidence" value="ECO:0007669"/>
    <property type="project" value="UniProtKB-KW"/>
</dbReference>
<feature type="binding site" evidence="10">
    <location>
        <position position="112"/>
    </location>
    <ligand>
        <name>Mn(2+)</name>
        <dbReference type="ChEBI" id="CHEBI:29035"/>
    </ligand>
</feature>
<keyword evidence="7 10" id="KW-0464">Manganese</keyword>
<proteinExistence type="inferred from homology"/>
<dbReference type="GO" id="GO:0050992">
    <property type="term" value="P:dimethylallyl diphosphate biosynthetic process"/>
    <property type="evidence" value="ECO:0007669"/>
    <property type="project" value="UniProtKB-UniRule"/>
</dbReference>
<keyword evidence="8 10" id="KW-0414">Isoprene biosynthesis</keyword>
<dbReference type="CDD" id="cd02885">
    <property type="entry name" value="NUDIX_IPP_Isomerase"/>
    <property type="match status" value="1"/>
</dbReference>
<keyword evidence="9 10" id="KW-0413">Isomerase</keyword>
<dbReference type="GO" id="GO:0004452">
    <property type="term" value="F:isopentenyl-diphosphate delta-isomerase activity"/>
    <property type="evidence" value="ECO:0007669"/>
    <property type="project" value="UniProtKB-UniRule"/>
</dbReference>
<evidence type="ECO:0000313" key="15">
    <source>
        <dbReference type="Proteomes" id="UP000199398"/>
    </source>
</evidence>
<feature type="binding site" evidence="10">
    <location>
        <position position="30"/>
    </location>
    <ligand>
        <name>Mn(2+)</name>
        <dbReference type="ChEBI" id="CHEBI:29035"/>
    </ligand>
</feature>
<dbReference type="EMBL" id="FOUP01000014">
    <property type="protein sequence ID" value="SFO42614.1"/>
    <property type="molecule type" value="Genomic_DNA"/>
</dbReference>
<comment type="similarity">
    <text evidence="2 10">Belongs to the IPP isomerase type 1 family.</text>
</comment>
<keyword evidence="5 10" id="KW-0479">Metal-binding</keyword>
<comment type="pathway">
    <text evidence="1 10">Isoprenoid biosynthesis; dimethylallyl diphosphate biosynthesis; dimethylallyl diphosphate from isopentenyl diphosphate: step 1/1.</text>
</comment>
<dbReference type="OrthoDB" id="9809458at2"/>
<dbReference type="EMBL" id="RBXX01000001">
    <property type="protein sequence ID" value="RKT90109.1"/>
    <property type="molecule type" value="Genomic_DNA"/>
</dbReference>
<evidence type="ECO:0000256" key="4">
    <source>
        <dbReference type="ARBA" id="ARBA00022490"/>
    </source>
</evidence>
<dbReference type="AlphaFoldDB" id="A0A1I5H2U8"/>
<comment type="cofactor">
    <cofactor evidence="10">
        <name>Mn(2+)</name>
        <dbReference type="ChEBI" id="CHEBI:29035"/>
    </cofactor>
    <text evidence="10">Binds 1 Mn(2+) ion per subunit.</text>
</comment>
<feature type="binding site" evidence="10">
    <location>
        <position position="67"/>
    </location>
    <ligand>
        <name>Mn(2+)</name>
        <dbReference type="ChEBI" id="CHEBI:29035"/>
    </ligand>
</feature>
<dbReference type="Pfam" id="PF00293">
    <property type="entry name" value="NUDIX"/>
    <property type="match status" value="1"/>
</dbReference>
<dbReference type="InterPro" id="IPR011876">
    <property type="entry name" value="IsopentenylPP_isomerase_typ1"/>
</dbReference>
<protein>
    <recommendedName>
        <fullName evidence="3 10">Isopentenyl-diphosphate Delta-isomerase</fullName>
        <shortName evidence="10">IPP isomerase</shortName>
        <ecNumber evidence="3 10">5.3.3.2</ecNumber>
    </recommendedName>
    <alternativeName>
        <fullName evidence="10">IPP:DMAPP isomerase</fullName>
    </alternativeName>
    <alternativeName>
        <fullName evidence="10">Isopentenyl pyrophosphate isomerase</fullName>
    </alternativeName>
</protein>
<dbReference type="PROSITE" id="PS51462">
    <property type="entry name" value="NUDIX"/>
    <property type="match status" value="1"/>
</dbReference>
<dbReference type="InterPro" id="IPR056375">
    <property type="entry name" value="Idi_bact"/>
</dbReference>
<dbReference type="InterPro" id="IPR015797">
    <property type="entry name" value="NUDIX_hydrolase-like_dom_sf"/>
</dbReference>
<evidence type="ECO:0000256" key="11">
    <source>
        <dbReference type="PIRSR" id="PIRSR018427-1"/>
    </source>
</evidence>
<dbReference type="GO" id="GO:0008299">
    <property type="term" value="P:isoprenoid biosynthetic process"/>
    <property type="evidence" value="ECO:0007669"/>
    <property type="project" value="UniProtKB-UniRule"/>
</dbReference>
<dbReference type="Gene3D" id="3.90.79.10">
    <property type="entry name" value="Nucleoside Triphosphate Pyrophosphohydrolase"/>
    <property type="match status" value="1"/>
</dbReference>
<dbReference type="PIRSF" id="PIRSF018427">
    <property type="entry name" value="Isopntndiph_ism"/>
    <property type="match status" value="1"/>
</dbReference>
<organism evidence="14 15">
    <name type="scientific">Saccharopolyspora antimicrobica</name>
    <dbReference type="NCBI Taxonomy" id="455193"/>
    <lineage>
        <taxon>Bacteria</taxon>
        <taxon>Bacillati</taxon>
        <taxon>Actinomycetota</taxon>
        <taxon>Actinomycetes</taxon>
        <taxon>Pseudonocardiales</taxon>
        <taxon>Pseudonocardiaceae</taxon>
        <taxon>Saccharopolyspora</taxon>
    </lineage>
</organism>
<evidence type="ECO:0000256" key="5">
    <source>
        <dbReference type="ARBA" id="ARBA00022723"/>
    </source>
</evidence>
<dbReference type="HAMAP" id="MF_00202">
    <property type="entry name" value="Idi"/>
    <property type="match status" value="1"/>
</dbReference>
<evidence type="ECO:0000256" key="7">
    <source>
        <dbReference type="ARBA" id="ARBA00023211"/>
    </source>
</evidence>
<accession>A0A1I5H2U8</accession>
<keyword evidence="16" id="KW-1185">Reference proteome</keyword>
<evidence type="ECO:0000313" key="13">
    <source>
        <dbReference type="EMBL" id="RKT90109.1"/>
    </source>
</evidence>
<evidence type="ECO:0000313" key="16">
    <source>
        <dbReference type="Proteomes" id="UP000270697"/>
    </source>
</evidence>
<evidence type="ECO:0000256" key="9">
    <source>
        <dbReference type="ARBA" id="ARBA00023235"/>
    </source>
</evidence>
<dbReference type="InterPro" id="IPR000086">
    <property type="entry name" value="NUDIX_hydrolase_dom"/>
</dbReference>
<evidence type="ECO:0000313" key="14">
    <source>
        <dbReference type="EMBL" id="SFO42614.1"/>
    </source>
</evidence>
<evidence type="ECO:0000259" key="12">
    <source>
        <dbReference type="PROSITE" id="PS51462"/>
    </source>
</evidence>
<comment type="catalytic activity">
    <reaction evidence="10">
        <text>isopentenyl diphosphate = dimethylallyl diphosphate</text>
        <dbReference type="Rhea" id="RHEA:23284"/>
        <dbReference type="ChEBI" id="CHEBI:57623"/>
        <dbReference type="ChEBI" id="CHEBI:128769"/>
        <dbReference type="EC" id="5.3.3.2"/>
    </reaction>
</comment>
<dbReference type="EC" id="5.3.3.2" evidence="3 10"/>
<comment type="function">
    <text evidence="10">Catalyzes the 1,3-allylic rearrangement of the homoallylic substrate isopentenyl (IPP) to its highly electrophilic allylic isomer, dimethylallyl diphosphate (DMAPP).</text>
</comment>
<keyword evidence="4 10" id="KW-0963">Cytoplasm</keyword>
<keyword evidence="6 10" id="KW-0460">Magnesium</keyword>
<reference evidence="14 15" key="1">
    <citation type="submission" date="2016-10" db="EMBL/GenBank/DDBJ databases">
        <authorList>
            <person name="de Groot N.N."/>
        </authorList>
    </citation>
    <scope>NUCLEOTIDE SEQUENCE [LARGE SCALE GENOMIC DNA]</scope>
    <source>
        <strain evidence="14 15">CPCC 201259</strain>
    </source>
</reference>
<reference evidence="13 16" key="2">
    <citation type="submission" date="2018-10" db="EMBL/GenBank/DDBJ databases">
        <title>Sequencing the genomes of 1000 actinobacteria strains.</title>
        <authorList>
            <person name="Klenk H.-P."/>
        </authorList>
    </citation>
    <scope>NUCLEOTIDE SEQUENCE [LARGE SCALE GENOMIC DNA]</scope>
    <source>
        <strain evidence="13 16">DSM 45119</strain>
    </source>
</reference>
<dbReference type="Proteomes" id="UP000270697">
    <property type="component" value="Unassembled WGS sequence"/>
</dbReference>
<evidence type="ECO:0000256" key="10">
    <source>
        <dbReference type="HAMAP-Rule" id="MF_00202"/>
    </source>
</evidence>
<feature type="active site" evidence="10 11">
    <location>
        <position position="114"/>
    </location>
</feature>
<feature type="binding site" evidence="10">
    <location>
        <position position="23"/>
    </location>
    <ligand>
        <name>Mn(2+)</name>
        <dbReference type="ChEBI" id="CHEBI:29035"/>
    </ligand>
</feature>
<dbReference type="FunFam" id="3.90.79.10:FF:000009">
    <property type="entry name" value="Isopentenyl-diphosphate Delta-isomerase"/>
    <property type="match status" value="1"/>
</dbReference>
<evidence type="ECO:0000256" key="3">
    <source>
        <dbReference type="ARBA" id="ARBA00012057"/>
    </source>
</evidence>
<dbReference type="NCBIfam" id="TIGR02150">
    <property type="entry name" value="IPP_isom_1"/>
    <property type="match status" value="1"/>
</dbReference>
<dbReference type="PANTHER" id="PTHR10885">
    <property type="entry name" value="ISOPENTENYL-DIPHOSPHATE DELTA-ISOMERASE"/>
    <property type="match status" value="1"/>
</dbReference>
<feature type="active site" evidence="10 11">
    <location>
        <position position="65"/>
    </location>
</feature>
<dbReference type="UniPathway" id="UPA00059">
    <property type="reaction ID" value="UER00104"/>
</dbReference>
<comment type="cofactor">
    <cofactor evidence="10">
        <name>Mg(2+)</name>
        <dbReference type="ChEBI" id="CHEBI:18420"/>
    </cofactor>
    <text evidence="10">Binds 1 Mg(2+) ion per subunit. The magnesium ion binds only when substrate is bound.</text>
</comment>
<dbReference type="GO" id="GO:0005737">
    <property type="term" value="C:cytoplasm"/>
    <property type="evidence" value="ECO:0007669"/>
    <property type="project" value="UniProtKB-SubCell"/>
</dbReference>
<evidence type="ECO:0000256" key="1">
    <source>
        <dbReference type="ARBA" id="ARBA00004826"/>
    </source>
</evidence>
<feature type="binding site" evidence="10">
    <location>
        <position position="114"/>
    </location>
    <ligand>
        <name>Mn(2+)</name>
        <dbReference type="ChEBI" id="CHEBI:29035"/>
    </ligand>
</feature>
<sequence length="192" mass="21517">MEQVVLLDESGQAIGVEDKTTVHHRETPLHLAFSCYVFNERGEFLLTQRAHHKKTFPSVWTNTCCGHPAPEEEMKAAITRRLGEELGLSVRGLELALPGFRYRAVMPNGVVENEMCPVFFAFTDRTPEPNPDEVAETRWVNWKEFSAEVLSGRTEVSPWCELQVRQLVELGPEPAQWPGGARTALPPAAHVA</sequence>
<evidence type="ECO:0000256" key="8">
    <source>
        <dbReference type="ARBA" id="ARBA00023229"/>
    </source>
</evidence>
<dbReference type="NCBIfam" id="NF002995">
    <property type="entry name" value="PRK03759.1"/>
    <property type="match status" value="1"/>
</dbReference>
<dbReference type="PANTHER" id="PTHR10885:SF0">
    <property type="entry name" value="ISOPENTENYL-DIPHOSPHATE DELTA-ISOMERASE"/>
    <property type="match status" value="1"/>
</dbReference>
<dbReference type="SUPFAM" id="SSF55811">
    <property type="entry name" value="Nudix"/>
    <property type="match status" value="1"/>
</dbReference>
<dbReference type="Proteomes" id="UP000199398">
    <property type="component" value="Unassembled WGS sequence"/>
</dbReference>
<comment type="subcellular location">
    <subcellularLocation>
        <location evidence="10">Cytoplasm</location>
    </subcellularLocation>
</comment>
<dbReference type="STRING" id="455193.SAMN05421805_114112"/>
<evidence type="ECO:0000256" key="2">
    <source>
        <dbReference type="ARBA" id="ARBA00007579"/>
    </source>
</evidence>
<gene>
    <name evidence="10" type="primary">idi</name>
    <name evidence="13" type="ORF">ATL45_0078</name>
    <name evidence="14" type="ORF">SAMN05421805_114112</name>
</gene>
<feature type="domain" description="Nudix hydrolase" evidence="12">
    <location>
        <begin position="28"/>
        <end position="162"/>
    </location>
</feature>
<dbReference type="RefSeq" id="WP_093157034.1">
    <property type="nucleotide sequence ID" value="NZ_FOUP01000014.1"/>
</dbReference>
<evidence type="ECO:0000256" key="6">
    <source>
        <dbReference type="ARBA" id="ARBA00022842"/>
    </source>
</evidence>
<feature type="binding site" evidence="10">
    <location>
        <position position="85"/>
    </location>
    <ligand>
        <name>Mg(2+)</name>
        <dbReference type="ChEBI" id="CHEBI:18420"/>
    </ligand>
</feature>